<dbReference type="Proteomes" id="UP000022910">
    <property type="component" value="Unassembled WGS sequence"/>
</dbReference>
<keyword evidence="4" id="KW-1185">Reference proteome</keyword>
<evidence type="ECO:0000313" key="3">
    <source>
        <dbReference type="EMBL" id="EXX62674.1"/>
    </source>
</evidence>
<comment type="caution">
    <text evidence="3">The sequence shown here is derived from an EMBL/GenBank/DDBJ whole genome shotgun (WGS) entry which is preliminary data.</text>
</comment>
<dbReference type="AlphaFoldDB" id="A0A015K5H0"/>
<sequence length="1077" mass="125147">MSNNNTKKSIADLLKPKKKYVYPCHCVLCKGAEVDPRTQEKHTRDNILWRSDDYDSRRNQMNAIAGRKQNKPNIILSVEKNLVGASSIKKRKRDDNQQISPIENSADSSIPNSFLSPIMSSSLATPKNPQPDTTTLDNMVNDASKPKTSYFHDPESNNENNNEYDNNNIWEMEYDVNDIYNINQEEESSPKNNSDNDDEEYHIYNIDQEGEGLFASPIIDSDKKVFELGNLDDSINTEIILWAFKFQQRYRLSDIALEALIKFLHILLIRINKSQFEGFPTSIYKAKKLLGVIQPKMCMAVCTSCHKLHSAKDIIAYQKEGNFAMMNCLHEEFADNLILKCRNKCNNPLSALKKNKNGIIAVPRMLYPKPSIRQQLSMLYQRPGFEDMLQLSGAQRNSNSNIYSDIYDGRVWKTFPFDDGSSFFTTETAVTHLGLLFNLDWFQLFTYTQHSTGALYASICNLLRSERNKPENIIYLGFLPGPKEVGLERINHYLAPIVDEFLELWKGWRVPKTHRCPDGLDIKVALIVGSSDIPATRKLFGHGSAAMKCNRCEKRSTYSREYKKTHYGGMQDYNKWVTRPANPLLHRQYAHKWLRCFSKASREAHFKEHGVRWSELLRLPYMDPIRFDVVDPMYCLFLDVAKWIIKSIFINQNKLNMEQLHIAQNRMDHVDLPPDIGRIPPKIAIGNDGFSNLTADQWKTFIMIYSTTILWDMLDDNDRKILGHFVRACNLLVARFITEDDLKEAQERLKDMAYLIENTYGPEFITSNIHLALHIPDCCRDYGPIYNFWLFPFERLNGYIGSYPNSNWQIEPELMKIVLKNTFVDYHLSRRWSSGLLDESLYLLMPKKAVGSLALTAEREELQHFLLMRHNTSMLFKIYGTEPIPGQMLKPSYINVVMPLELRGFLCEWYAILYEKEKEDVLKFMDLHMNQHARLQIGAEIFGSMIVGRHENNATILAKWRANNDESTDIYPGEAQYYFEHTIRFPEGSRTHLLAYVKWYKPATTSATRFKHNFMESEVSNTELWKAEYFQKGSDSLLAVYRILCKAVKLKYVMKRPNQQNQQKYFSIVPLNRRFNL</sequence>
<dbReference type="InterPro" id="IPR025452">
    <property type="entry name" value="DUF4218"/>
</dbReference>
<dbReference type="EMBL" id="JEMT01024614">
    <property type="protein sequence ID" value="EXX62674.1"/>
    <property type="molecule type" value="Genomic_DNA"/>
</dbReference>
<dbReference type="Pfam" id="PF13960">
    <property type="entry name" value="DUF4218"/>
    <property type="match status" value="1"/>
</dbReference>
<evidence type="ECO:0000313" key="4">
    <source>
        <dbReference type="Proteomes" id="UP000022910"/>
    </source>
</evidence>
<evidence type="ECO:0000256" key="1">
    <source>
        <dbReference type="SAM" id="MobiDB-lite"/>
    </source>
</evidence>
<feature type="compositionally biased region" description="Polar residues" evidence="1">
    <location>
        <begin position="97"/>
        <end position="138"/>
    </location>
</feature>
<feature type="region of interest" description="Disordered" evidence="1">
    <location>
        <begin position="89"/>
        <end position="165"/>
    </location>
</feature>
<organism evidence="3 4">
    <name type="scientific">Rhizophagus irregularis (strain DAOM 197198w)</name>
    <name type="common">Glomus intraradices</name>
    <dbReference type="NCBI Taxonomy" id="1432141"/>
    <lineage>
        <taxon>Eukaryota</taxon>
        <taxon>Fungi</taxon>
        <taxon>Fungi incertae sedis</taxon>
        <taxon>Mucoromycota</taxon>
        <taxon>Glomeromycotina</taxon>
        <taxon>Glomeromycetes</taxon>
        <taxon>Glomerales</taxon>
        <taxon>Glomeraceae</taxon>
        <taxon>Rhizophagus</taxon>
    </lineage>
</organism>
<dbReference type="OrthoDB" id="2328663at2759"/>
<accession>A0A015K5H0</accession>
<feature type="domain" description="DUF4218" evidence="2">
    <location>
        <begin position="732"/>
        <end position="807"/>
    </location>
</feature>
<gene>
    <name evidence="3" type="ORF">RirG_159540</name>
</gene>
<dbReference type="HOGENOM" id="CLU_002101_3_0_1"/>
<proteinExistence type="predicted"/>
<dbReference type="PANTHER" id="PTHR46579">
    <property type="entry name" value="F5/8 TYPE C DOMAIN-CONTAINING PROTEIN-RELATED"/>
    <property type="match status" value="1"/>
</dbReference>
<name>A0A015K5H0_RHIIW</name>
<evidence type="ECO:0000259" key="2">
    <source>
        <dbReference type="Pfam" id="PF13960"/>
    </source>
</evidence>
<dbReference type="OMA" id="RHENNAT"/>
<protein>
    <recommendedName>
        <fullName evidence="2">DUF4218 domain-containing protein</fullName>
    </recommendedName>
</protein>
<reference evidence="3 4" key="1">
    <citation type="submission" date="2014-02" db="EMBL/GenBank/DDBJ databases">
        <title>Single nucleus genome sequencing reveals high similarity among nuclei of an endomycorrhizal fungus.</title>
        <authorList>
            <person name="Lin K."/>
            <person name="Geurts R."/>
            <person name="Zhang Z."/>
            <person name="Limpens E."/>
            <person name="Saunders D.G."/>
            <person name="Mu D."/>
            <person name="Pang E."/>
            <person name="Cao H."/>
            <person name="Cha H."/>
            <person name="Lin T."/>
            <person name="Zhou Q."/>
            <person name="Shang Y."/>
            <person name="Li Y."/>
            <person name="Ivanov S."/>
            <person name="Sharma T."/>
            <person name="Velzen R.V."/>
            <person name="Ruijter N.D."/>
            <person name="Aanen D.K."/>
            <person name="Win J."/>
            <person name="Kamoun S."/>
            <person name="Bisseling T."/>
            <person name="Huang S."/>
        </authorList>
    </citation>
    <scope>NUCLEOTIDE SEQUENCE [LARGE SCALE GENOMIC DNA]</scope>
    <source>
        <strain evidence="4">DAOM197198w</strain>
    </source>
</reference>
<dbReference type="PANTHER" id="PTHR46579:SF2">
    <property type="entry name" value="C2H2-TYPE DOMAIN-CONTAINING PROTEIN"/>
    <property type="match status" value="1"/>
</dbReference>